<reference evidence="1" key="2">
    <citation type="journal article" date="2015" name="Data Brief">
        <title>Shoot transcriptome of the giant reed, Arundo donax.</title>
        <authorList>
            <person name="Barrero R.A."/>
            <person name="Guerrero F.D."/>
            <person name="Moolhuijzen P."/>
            <person name="Goolsby J.A."/>
            <person name="Tidwell J."/>
            <person name="Bellgard S.E."/>
            <person name="Bellgard M.I."/>
        </authorList>
    </citation>
    <scope>NUCLEOTIDE SEQUENCE</scope>
    <source>
        <tissue evidence="1">Shoot tissue taken approximately 20 cm above the soil surface</tissue>
    </source>
</reference>
<protein>
    <submittedName>
        <fullName evidence="1">Uncharacterized protein</fullName>
    </submittedName>
</protein>
<evidence type="ECO:0000313" key="1">
    <source>
        <dbReference type="EMBL" id="JAD53885.1"/>
    </source>
</evidence>
<sequence>MDNVADCGHMSRFSDYCIWILNGILLVQGRPTLFMRILVGDI</sequence>
<reference evidence="1" key="1">
    <citation type="submission" date="2014-09" db="EMBL/GenBank/DDBJ databases">
        <authorList>
            <person name="Magalhaes I.L.F."/>
            <person name="Oliveira U."/>
            <person name="Santos F.R."/>
            <person name="Vidigal T.H.D.A."/>
            <person name="Brescovit A.D."/>
            <person name="Santos A.J."/>
        </authorList>
    </citation>
    <scope>NUCLEOTIDE SEQUENCE</scope>
    <source>
        <tissue evidence="1">Shoot tissue taken approximately 20 cm above the soil surface</tissue>
    </source>
</reference>
<organism evidence="1">
    <name type="scientific">Arundo donax</name>
    <name type="common">Giant reed</name>
    <name type="synonym">Donax arundinaceus</name>
    <dbReference type="NCBI Taxonomy" id="35708"/>
    <lineage>
        <taxon>Eukaryota</taxon>
        <taxon>Viridiplantae</taxon>
        <taxon>Streptophyta</taxon>
        <taxon>Embryophyta</taxon>
        <taxon>Tracheophyta</taxon>
        <taxon>Spermatophyta</taxon>
        <taxon>Magnoliopsida</taxon>
        <taxon>Liliopsida</taxon>
        <taxon>Poales</taxon>
        <taxon>Poaceae</taxon>
        <taxon>PACMAD clade</taxon>
        <taxon>Arundinoideae</taxon>
        <taxon>Arundineae</taxon>
        <taxon>Arundo</taxon>
    </lineage>
</organism>
<name>A0A0A9AY80_ARUDO</name>
<proteinExistence type="predicted"/>
<accession>A0A0A9AY80</accession>
<dbReference type="AlphaFoldDB" id="A0A0A9AY80"/>
<dbReference type="EMBL" id="GBRH01244010">
    <property type="protein sequence ID" value="JAD53885.1"/>
    <property type="molecule type" value="Transcribed_RNA"/>
</dbReference>